<comment type="subcellular location">
    <subcellularLocation>
        <location evidence="1 12">Cytoplasmic vesicle</location>
        <location evidence="1 12">COPI-coated vesicle membrane</location>
        <topology evidence="1 12">Peripheral membrane protein</topology>
        <orientation evidence="1 12">Cytoplasmic side</orientation>
    </subcellularLocation>
    <subcellularLocation>
        <location evidence="12">Golgi apparatus membrane</location>
        <topology evidence="12">Peripheral membrane protein</topology>
        <orientation evidence="12">Cytoplasmic side</orientation>
    </subcellularLocation>
    <text evidence="12">The coatomer is cytoplasmic or polymerized on the cytoplasmic side of the Golgi, as well as on the vesicles/buds originating from it.</text>
</comment>
<dbReference type="SMART" id="SM00320">
    <property type="entry name" value="WD40"/>
    <property type="match status" value="6"/>
</dbReference>
<protein>
    <recommendedName>
        <fullName evidence="12">Coatomer subunit beta'</fullName>
    </recommendedName>
</protein>
<dbReference type="InterPro" id="IPR050844">
    <property type="entry name" value="Coatomer_complex_subunit"/>
</dbReference>
<evidence type="ECO:0000256" key="7">
    <source>
        <dbReference type="ARBA" id="ARBA00022892"/>
    </source>
</evidence>
<dbReference type="Pfam" id="PF23953">
    <property type="entry name" value="TPR_COPA_B"/>
    <property type="match status" value="1"/>
</dbReference>
<dbReference type="InterPro" id="IPR056176">
    <property type="entry name" value="TPR_COPA_B"/>
</dbReference>
<proteinExistence type="inferred from homology"/>
<keyword evidence="5 13" id="KW-0853">WD repeat</keyword>
<dbReference type="InterPro" id="IPR001680">
    <property type="entry name" value="WD40_rpt"/>
</dbReference>
<dbReference type="CDD" id="cd00200">
    <property type="entry name" value="WD40"/>
    <property type="match status" value="1"/>
</dbReference>
<dbReference type="InterPro" id="IPR036322">
    <property type="entry name" value="WD40_repeat_dom_sf"/>
</dbReference>
<evidence type="ECO:0000256" key="1">
    <source>
        <dbReference type="ARBA" id="ARBA00004347"/>
    </source>
</evidence>
<evidence type="ECO:0000256" key="10">
    <source>
        <dbReference type="ARBA" id="ARBA00023136"/>
    </source>
</evidence>
<dbReference type="SUPFAM" id="SSF50978">
    <property type="entry name" value="WD40 repeat-like"/>
    <property type="match status" value="1"/>
</dbReference>
<comment type="caution">
    <text evidence="16">The sequence shown here is derived from an EMBL/GenBank/DDBJ whole genome shotgun (WGS) entry which is preliminary data.</text>
</comment>
<evidence type="ECO:0000259" key="15">
    <source>
        <dbReference type="Pfam" id="PF23953"/>
    </source>
</evidence>
<dbReference type="SUPFAM" id="SSF63829">
    <property type="entry name" value="Calcium-dependent phosphotriesterase"/>
    <property type="match status" value="1"/>
</dbReference>
<comment type="function">
    <text evidence="12">The coatomer is a cytosolic protein complex that binds to dilysine motifs and reversibly associates with Golgi non-clathrin-coated vesicles, which further mediate biosynthetic protein transport from the ER, via the Golgi up to the trans Golgi network. Coatomer complex is required for budding from Golgi membranes, and is essential for the retrograde Golgi-to-ER transport of dilysine-tagged proteins.</text>
</comment>
<name>A0ABQ9YCG0_9EUKA</name>
<dbReference type="EMBL" id="JARBJD010000016">
    <property type="protein sequence ID" value="KAK2961432.1"/>
    <property type="molecule type" value="Genomic_DNA"/>
</dbReference>
<dbReference type="PANTHER" id="PTHR19876">
    <property type="entry name" value="COATOMER"/>
    <property type="match status" value="1"/>
</dbReference>
<evidence type="ECO:0000256" key="6">
    <source>
        <dbReference type="ARBA" id="ARBA00022737"/>
    </source>
</evidence>
<keyword evidence="6" id="KW-0677">Repeat</keyword>
<dbReference type="InterPro" id="IPR020472">
    <property type="entry name" value="WD40_PAC1"/>
</dbReference>
<keyword evidence="11 12" id="KW-0968">Cytoplasmic vesicle</keyword>
<keyword evidence="9 12" id="KW-0333">Golgi apparatus</keyword>
<dbReference type="Gene3D" id="1.25.40.470">
    <property type="match status" value="1"/>
</dbReference>
<feature type="repeat" description="WD" evidence="13">
    <location>
        <begin position="136"/>
        <end position="178"/>
    </location>
</feature>
<dbReference type="PANTHER" id="PTHR19876:SF2">
    <property type="entry name" value="COATOMER SUBUNIT BETA"/>
    <property type="match status" value="1"/>
</dbReference>
<keyword evidence="10 12" id="KW-0472">Membrane</keyword>
<evidence type="ECO:0000256" key="8">
    <source>
        <dbReference type="ARBA" id="ARBA00022927"/>
    </source>
</evidence>
<evidence type="ECO:0000256" key="3">
    <source>
        <dbReference type="ARBA" id="ARBA00022448"/>
    </source>
</evidence>
<keyword evidence="17" id="KW-1185">Reference proteome</keyword>
<feature type="repeat" description="WD" evidence="13">
    <location>
        <begin position="9"/>
        <end position="50"/>
    </location>
</feature>
<keyword evidence="4 12" id="KW-0963">Cytoplasm</keyword>
<keyword evidence="7 12" id="KW-0931">ER-Golgi transport</keyword>
<evidence type="ECO:0000259" key="14">
    <source>
        <dbReference type="Pfam" id="PF04053"/>
    </source>
</evidence>
<dbReference type="PROSITE" id="PS50294">
    <property type="entry name" value="WD_REPEATS_REGION"/>
    <property type="match status" value="3"/>
</dbReference>
<dbReference type="PROSITE" id="PS00678">
    <property type="entry name" value="WD_REPEATS_1"/>
    <property type="match status" value="2"/>
</dbReference>
<feature type="repeat" description="WD" evidence="13">
    <location>
        <begin position="179"/>
        <end position="222"/>
    </location>
</feature>
<evidence type="ECO:0000256" key="12">
    <source>
        <dbReference type="PIRNR" id="PIRNR005567"/>
    </source>
</evidence>
<evidence type="ECO:0000256" key="9">
    <source>
        <dbReference type="ARBA" id="ARBA00023034"/>
    </source>
</evidence>
<dbReference type="Proteomes" id="UP001281761">
    <property type="component" value="Unassembled WGS sequence"/>
</dbReference>
<evidence type="ECO:0000256" key="5">
    <source>
        <dbReference type="ARBA" id="ARBA00022574"/>
    </source>
</evidence>
<accession>A0ABQ9YCG0</accession>
<organism evidence="16 17">
    <name type="scientific">Blattamonas nauphoetae</name>
    <dbReference type="NCBI Taxonomy" id="2049346"/>
    <lineage>
        <taxon>Eukaryota</taxon>
        <taxon>Metamonada</taxon>
        <taxon>Preaxostyla</taxon>
        <taxon>Oxymonadida</taxon>
        <taxon>Blattamonas</taxon>
    </lineage>
</organism>
<feature type="domain" description="COPA/B TPR" evidence="15">
    <location>
        <begin position="632"/>
        <end position="803"/>
    </location>
</feature>
<dbReference type="PROSITE" id="PS50082">
    <property type="entry name" value="WD_REPEATS_2"/>
    <property type="match status" value="5"/>
</dbReference>
<reference evidence="16 17" key="1">
    <citation type="journal article" date="2022" name="bioRxiv">
        <title>Genomics of Preaxostyla Flagellates Illuminates Evolutionary Transitions and the Path Towards Mitochondrial Loss.</title>
        <authorList>
            <person name="Novak L.V.F."/>
            <person name="Treitli S.C."/>
            <person name="Pyrih J."/>
            <person name="Halakuc P."/>
            <person name="Pipaliya S.V."/>
            <person name="Vacek V."/>
            <person name="Brzon O."/>
            <person name="Soukal P."/>
            <person name="Eme L."/>
            <person name="Dacks J.B."/>
            <person name="Karnkowska A."/>
            <person name="Elias M."/>
            <person name="Hampl V."/>
        </authorList>
    </citation>
    <scope>NUCLEOTIDE SEQUENCE [LARGE SCALE GENOMIC DNA]</scope>
    <source>
        <strain evidence="16">NAU3</strain>
        <tissue evidence="16">Gut</tissue>
    </source>
</reference>
<evidence type="ECO:0000256" key="2">
    <source>
        <dbReference type="ARBA" id="ARBA00010844"/>
    </source>
</evidence>
<feature type="repeat" description="WD" evidence="13">
    <location>
        <begin position="93"/>
        <end position="129"/>
    </location>
</feature>
<evidence type="ECO:0000256" key="13">
    <source>
        <dbReference type="PROSITE-ProRule" id="PRU00221"/>
    </source>
</evidence>
<feature type="domain" description="COPA/B second beta-propeller" evidence="14">
    <location>
        <begin position="333"/>
        <end position="587"/>
    </location>
</feature>
<dbReference type="Pfam" id="PF04053">
    <property type="entry name" value="B-prop_COPA_B_2nd"/>
    <property type="match status" value="1"/>
</dbReference>
<dbReference type="PIRSF" id="PIRSF005567">
    <property type="entry name" value="Coatomer_beta'_subunit"/>
    <property type="match status" value="1"/>
</dbReference>
<keyword evidence="8 12" id="KW-0653">Protein transport</keyword>
<evidence type="ECO:0000256" key="11">
    <source>
        <dbReference type="ARBA" id="ARBA00023329"/>
    </source>
</evidence>
<evidence type="ECO:0000313" key="17">
    <source>
        <dbReference type="Proteomes" id="UP001281761"/>
    </source>
</evidence>
<comment type="subunit">
    <text evidence="12">Oligomeric complex that consists of at least the alpha, beta, beta', gamma, delta, epsilon and zeta subunits.</text>
</comment>
<sequence length="828" mass="92355">MSALYKKTFVASTDKVKSLDIHPTRSLILTTLYNGSVLIWDFEKKILFKTIDIGDKAIRCGKFIPAKNWFVVGADDKCLRIYHLDSGELVKKWEAHDDFIRSIAIHPTKPYILSSSDDYTSKLWDYEKGFSNVQVYQGHEHFVMSVAFNPKDPTLFASSSVDGYVKVWTIGSSAPLFSILAHERGSNFVAFYPGADRAHLISCGDDHMIKVWDFQTKAQIIAINAHTQNVSFAAYHPDLPLVISGSEDGEIKIWNSSSFRLLDTIDPALGAMWGCAFRSGLNKVACGGDEGVVMLKLGHEKPTATMDYRGQLYWAKKTQLEKVTINANARDGVAPPTTGEQVECMTKSLVTTEYPPTSIATSPSGKAIAVVIGDDFVIYTARAAKNVSFGKANEIVWATGFEEELFATLEFHDEAYKRQSRIKIHPNYETQGDDLPIDNCTKIFGGLLLGAFDNEAIHFIDWQSGYELESIEGDVKEVAWSANGKFVSLICRESIFVLAVNQAVLEKRLENPSEDFQNDDESLFEVVHEELEQAKRGVWSGECFIFQTKDNRLMTLVGDLPTVVAHIEPSLYLLGYVKDHNSVYLVDKQHRVMRYPLLGPVVDLQIAVHRQKTDEEIQTHIFPLLEDSDELCDVAARFLSSINRKELALLIAKDVDLLITLSLETNNIGKALSVAEQSETQCSENETTEEEGWQAVCQRWKKIGDFALQHGMFGVSERCFAHGRDLESLFVQTLATGDKEGLAAVGGSASMNGDFAVAFYSLFMQHRVDECLDLLSNNDMVAEAAFFARSYAPWRVAQTVTAWETKLAQDSPHFKKAPSVPSAKEGKQ</sequence>
<dbReference type="Pfam" id="PF00400">
    <property type="entry name" value="WD40"/>
    <property type="match status" value="5"/>
</dbReference>
<dbReference type="InterPro" id="IPR006692">
    <property type="entry name" value="Beta-prop_COPA/B_2nd"/>
</dbReference>
<gene>
    <name evidence="16" type="ORF">BLNAU_3553</name>
</gene>
<dbReference type="InterPro" id="IPR015943">
    <property type="entry name" value="WD40/YVTN_repeat-like_dom_sf"/>
</dbReference>
<dbReference type="InterPro" id="IPR019775">
    <property type="entry name" value="WD40_repeat_CS"/>
</dbReference>
<evidence type="ECO:0000313" key="16">
    <source>
        <dbReference type="EMBL" id="KAK2961432.1"/>
    </source>
</evidence>
<evidence type="ECO:0000256" key="4">
    <source>
        <dbReference type="ARBA" id="ARBA00022490"/>
    </source>
</evidence>
<dbReference type="PRINTS" id="PR00320">
    <property type="entry name" value="GPROTEINBRPT"/>
</dbReference>
<comment type="similarity">
    <text evidence="2 12">Belongs to the WD repeat COPB2 family.</text>
</comment>
<keyword evidence="3 12" id="KW-0813">Transport</keyword>
<dbReference type="Gene3D" id="2.130.10.10">
    <property type="entry name" value="YVTN repeat-like/Quinoprotein amine dehydrogenase"/>
    <property type="match status" value="1"/>
</dbReference>
<feature type="repeat" description="WD" evidence="13">
    <location>
        <begin position="223"/>
        <end position="264"/>
    </location>
</feature>
<dbReference type="InterPro" id="IPR016453">
    <property type="entry name" value="COPB2"/>
</dbReference>